<accession>A0A5J4KJD1</accession>
<reference evidence="2 3" key="1">
    <citation type="submission" date="2019-10" db="EMBL/GenBank/DDBJ databases">
        <title>Dictyobacter vulcani sp. nov., within the class Ktedonobacteria, isolated from soil of volcanic Mt. Zao.</title>
        <authorList>
            <person name="Zheng Y."/>
            <person name="Wang C.M."/>
            <person name="Sakai Y."/>
            <person name="Abe K."/>
            <person name="Yokota A."/>
            <person name="Yabe S."/>
        </authorList>
    </citation>
    <scope>NUCLEOTIDE SEQUENCE [LARGE SCALE GENOMIC DNA]</scope>
    <source>
        <strain evidence="2 3">W12</strain>
    </source>
</reference>
<evidence type="ECO:0000259" key="1">
    <source>
        <dbReference type="Pfam" id="PF13304"/>
    </source>
</evidence>
<dbReference type="InterPro" id="IPR027417">
    <property type="entry name" value="P-loop_NTPase"/>
</dbReference>
<dbReference type="PANTHER" id="PTHR32182">
    <property type="entry name" value="DNA REPLICATION AND REPAIR PROTEIN RECF"/>
    <property type="match status" value="1"/>
</dbReference>
<gene>
    <name evidence="2" type="ORF">KDW_06990</name>
</gene>
<evidence type="ECO:0000313" key="2">
    <source>
        <dbReference type="EMBL" id="GER86537.1"/>
    </source>
</evidence>
<evidence type="ECO:0000313" key="3">
    <source>
        <dbReference type="Proteomes" id="UP000326912"/>
    </source>
</evidence>
<name>A0A5J4KJD1_9CHLR</name>
<comment type="caution">
    <text evidence="2">The sequence shown here is derived from an EMBL/GenBank/DDBJ whole genome shotgun (WGS) entry which is preliminary data.</text>
</comment>
<protein>
    <recommendedName>
        <fullName evidence="1">ATPase AAA-type core domain-containing protein</fullName>
    </recommendedName>
</protein>
<dbReference type="GO" id="GO:0006302">
    <property type="term" value="P:double-strand break repair"/>
    <property type="evidence" value="ECO:0007669"/>
    <property type="project" value="TreeGrafter"/>
</dbReference>
<dbReference type="GO" id="GO:0016887">
    <property type="term" value="F:ATP hydrolysis activity"/>
    <property type="evidence" value="ECO:0007669"/>
    <property type="project" value="InterPro"/>
</dbReference>
<dbReference type="SUPFAM" id="SSF52540">
    <property type="entry name" value="P-loop containing nucleoside triphosphate hydrolases"/>
    <property type="match status" value="1"/>
</dbReference>
<sequence length="538" mass="61579">MRLIELYLKRMRVLNELSIDFTEQAENHYTLDFLVGVNGTGKSTLLRTIAEIFLRLEDRLDFPFGFRITYELRKGLVISISNLAEGIGDQLPYLLLRENTQNTWQKRIIPLEYLPKLIIAFTTGSEREWALLEDVQEEIVNDTGNVVNSVTEKESNEIQTLGPEDLQQLTDLYLTELPGVPTFNEESREDNQIRANEEDQALTSKGFLFVKTLQLPLVILCGLLTDISDKNRLRANRGARLQQAMREASIEELRGFSLKFRMITGVISDDQRNFITQLAQGADQKLRFGTDYLLIYDLSEDPITSIAKIFAPVGTGLNLFRKLAALSESNDDEPILREVNLFLERTSSVTNDIVPPLHLLEWFSDGERSFLGRLCLFSLLGDQEALILLDEPEVHFNDFWKREIVHMLDDVLHGRPSHVLITSHSSITLTDVPRKNIHVLYRDADYTQEALFPQMETLAADPSDILINIFGAPQATGAQGILRVKKEISRALALRKLEDRVKALEVLLMDVAPGYWRFLVRRQLDEVRRLQQLERQQS</sequence>
<keyword evidence="3" id="KW-1185">Reference proteome</keyword>
<dbReference type="PANTHER" id="PTHR32182:SF22">
    <property type="entry name" value="ATP-DEPENDENT ENDONUCLEASE, OLD FAMILY-RELATED"/>
    <property type="match status" value="1"/>
</dbReference>
<dbReference type="AlphaFoldDB" id="A0A5J4KJD1"/>
<dbReference type="InterPro" id="IPR003959">
    <property type="entry name" value="ATPase_AAA_core"/>
</dbReference>
<dbReference type="GO" id="GO:0000731">
    <property type="term" value="P:DNA synthesis involved in DNA repair"/>
    <property type="evidence" value="ECO:0007669"/>
    <property type="project" value="TreeGrafter"/>
</dbReference>
<feature type="domain" description="ATPase AAA-type core" evidence="1">
    <location>
        <begin position="361"/>
        <end position="426"/>
    </location>
</feature>
<organism evidence="2 3">
    <name type="scientific">Dictyobacter vulcani</name>
    <dbReference type="NCBI Taxonomy" id="2607529"/>
    <lineage>
        <taxon>Bacteria</taxon>
        <taxon>Bacillati</taxon>
        <taxon>Chloroflexota</taxon>
        <taxon>Ktedonobacteria</taxon>
        <taxon>Ktedonobacterales</taxon>
        <taxon>Dictyobacteraceae</taxon>
        <taxon>Dictyobacter</taxon>
    </lineage>
</organism>
<dbReference type="GO" id="GO:0005524">
    <property type="term" value="F:ATP binding"/>
    <property type="evidence" value="ECO:0007669"/>
    <property type="project" value="InterPro"/>
</dbReference>
<dbReference type="Pfam" id="PF13304">
    <property type="entry name" value="AAA_21"/>
    <property type="match status" value="1"/>
</dbReference>
<dbReference type="Gene3D" id="3.40.50.300">
    <property type="entry name" value="P-loop containing nucleotide triphosphate hydrolases"/>
    <property type="match status" value="1"/>
</dbReference>
<dbReference type="Proteomes" id="UP000326912">
    <property type="component" value="Unassembled WGS sequence"/>
</dbReference>
<proteinExistence type="predicted"/>
<dbReference type="EMBL" id="BKZW01000001">
    <property type="protein sequence ID" value="GER86537.1"/>
    <property type="molecule type" value="Genomic_DNA"/>
</dbReference>